<dbReference type="GO" id="GO:0051301">
    <property type="term" value="P:cell division"/>
    <property type="evidence" value="ECO:0007669"/>
    <property type="project" value="UniProtKB-KW"/>
</dbReference>
<dbReference type="InterPro" id="IPR005234">
    <property type="entry name" value="ScpB_csome_segregation"/>
</dbReference>
<dbReference type="PANTHER" id="PTHR34298">
    <property type="entry name" value="SEGREGATION AND CONDENSATION PROTEIN B"/>
    <property type="match status" value="1"/>
</dbReference>
<organism evidence="5 6">
    <name type="scientific">Candidatus Faecousia excrementigallinarum</name>
    <dbReference type="NCBI Taxonomy" id="2840806"/>
    <lineage>
        <taxon>Bacteria</taxon>
        <taxon>Bacillati</taxon>
        <taxon>Bacillota</taxon>
        <taxon>Clostridia</taxon>
        <taxon>Eubacteriales</taxon>
        <taxon>Oscillospiraceae</taxon>
        <taxon>Faecousia</taxon>
    </lineage>
</organism>
<keyword evidence="2" id="KW-0132">Cell division</keyword>
<evidence type="ECO:0000313" key="5">
    <source>
        <dbReference type="EMBL" id="HIQ67290.1"/>
    </source>
</evidence>
<dbReference type="AlphaFoldDB" id="A0A9D0Z3J2"/>
<dbReference type="InterPro" id="IPR036388">
    <property type="entry name" value="WH-like_DNA-bd_sf"/>
</dbReference>
<accession>A0A9D0Z3J2</accession>
<evidence type="ECO:0000256" key="1">
    <source>
        <dbReference type="ARBA" id="ARBA00022490"/>
    </source>
</evidence>
<name>A0A9D0Z3J2_9FIRM</name>
<dbReference type="GO" id="GO:0051304">
    <property type="term" value="P:chromosome separation"/>
    <property type="evidence" value="ECO:0007669"/>
    <property type="project" value="InterPro"/>
</dbReference>
<keyword evidence="4" id="KW-0131">Cell cycle</keyword>
<gene>
    <name evidence="5" type="primary">scpB</name>
    <name evidence="5" type="ORF">IAB74_02110</name>
</gene>
<comment type="caution">
    <text evidence="5">The sequence shown here is derived from an EMBL/GenBank/DDBJ whole genome shotgun (WGS) entry which is preliminary data.</text>
</comment>
<dbReference type="Pfam" id="PF04079">
    <property type="entry name" value="SMC_ScpB"/>
    <property type="match status" value="1"/>
</dbReference>
<dbReference type="PIRSF" id="PIRSF019345">
    <property type="entry name" value="ScpB"/>
    <property type="match status" value="1"/>
</dbReference>
<dbReference type="Gene3D" id="1.10.10.10">
    <property type="entry name" value="Winged helix-like DNA-binding domain superfamily/Winged helix DNA-binding domain"/>
    <property type="match status" value="2"/>
</dbReference>
<evidence type="ECO:0000256" key="4">
    <source>
        <dbReference type="ARBA" id="ARBA00023306"/>
    </source>
</evidence>
<dbReference type="SUPFAM" id="SSF46785">
    <property type="entry name" value="Winged helix' DNA-binding domain"/>
    <property type="match status" value="2"/>
</dbReference>
<keyword evidence="3" id="KW-0159">Chromosome partition</keyword>
<dbReference type="PANTHER" id="PTHR34298:SF2">
    <property type="entry name" value="SEGREGATION AND CONDENSATION PROTEIN B"/>
    <property type="match status" value="1"/>
</dbReference>
<dbReference type="Proteomes" id="UP000886796">
    <property type="component" value="Unassembled WGS sequence"/>
</dbReference>
<protein>
    <submittedName>
        <fullName evidence="5">SMC-Scp complex subunit ScpB</fullName>
    </submittedName>
</protein>
<evidence type="ECO:0000313" key="6">
    <source>
        <dbReference type="Proteomes" id="UP000886796"/>
    </source>
</evidence>
<sequence>MDQTELQRAIEAILFAAGESVEISRLAMALETDEKEIREAADALADQLAFDRRGIRILRLENSYQMVSSPQMADFITKALETRKPPKLSASQLETLTIVAYYQPATKAMVEQIRGVDSSYSISGLLNKKLIQEAGRLNVPGRPIQYKTTPNFLKTFGLTSLEELPEIEKVNLGEPVIPEEEGEEPAKEG</sequence>
<dbReference type="EMBL" id="DVFK01000025">
    <property type="protein sequence ID" value="HIQ67290.1"/>
    <property type="molecule type" value="Genomic_DNA"/>
</dbReference>
<evidence type="ECO:0000256" key="2">
    <source>
        <dbReference type="ARBA" id="ARBA00022618"/>
    </source>
</evidence>
<proteinExistence type="predicted"/>
<dbReference type="InterPro" id="IPR036390">
    <property type="entry name" value="WH_DNA-bd_sf"/>
</dbReference>
<reference evidence="5" key="2">
    <citation type="journal article" date="2021" name="PeerJ">
        <title>Extensive microbial diversity within the chicken gut microbiome revealed by metagenomics and culture.</title>
        <authorList>
            <person name="Gilroy R."/>
            <person name="Ravi A."/>
            <person name="Getino M."/>
            <person name="Pursley I."/>
            <person name="Horton D.L."/>
            <person name="Alikhan N.F."/>
            <person name="Baker D."/>
            <person name="Gharbi K."/>
            <person name="Hall N."/>
            <person name="Watson M."/>
            <person name="Adriaenssens E.M."/>
            <person name="Foster-Nyarko E."/>
            <person name="Jarju S."/>
            <person name="Secka A."/>
            <person name="Antonio M."/>
            <person name="Oren A."/>
            <person name="Chaudhuri R.R."/>
            <person name="La Ragione R."/>
            <person name="Hildebrand F."/>
            <person name="Pallen M.J."/>
        </authorList>
    </citation>
    <scope>NUCLEOTIDE SEQUENCE</scope>
    <source>
        <strain evidence="5">13361</strain>
    </source>
</reference>
<dbReference type="NCBIfam" id="TIGR00281">
    <property type="entry name" value="SMC-Scp complex subunit ScpB"/>
    <property type="match status" value="1"/>
</dbReference>
<keyword evidence="1" id="KW-0963">Cytoplasm</keyword>
<reference evidence="5" key="1">
    <citation type="submission" date="2020-10" db="EMBL/GenBank/DDBJ databases">
        <authorList>
            <person name="Gilroy R."/>
        </authorList>
    </citation>
    <scope>NUCLEOTIDE SEQUENCE</scope>
    <source>
        <strain evidence="5">13361</strain>
    </source>
</reference>
<evidence type="ECO:0000256" key="3">
    <source>
        <dbReference type="ARBA" id="ARBA00022829"/>
    </source>
</evidence>